<dbReference type="InterPro" id="IPR013216">
    <property type="entry name" value="Methyltransf_11"/>
</dbReference>
<keyword evidence="4" id="KW-1185">Reference proteome</keyword>
<dbReference type="OrthoDB" id="416496at2759"/>
<dbReference type="Pfam" id="PF08241">
    <property type="entry name" value="Methyltransf_11"/>
    <property type="match status" value="1"/>
</dbReference>
<dbReference type="eggNOG" id="KOG4300">
    <property type="taxonomic scope" value="Eukaryota"/>
</dbReference>
<dbReference type="InterPro" id="IPR050508">
    <property type="entry name" value="Methyltransf_Superfamily"/>
</dbReference>
<protein>
    <recommendedName>
        <fullName evidence="2">Methyltransferase type 11 domain-containing protein</fullName>
    </recommendedName>
</protein>
<dbReference type="KEGG" id="bpg:Bathy08g02840"/>
<dbReference type="GeneID" id="19014263"/>
<accession>K8EZN7</accession>
<dbReference type="STRING" id="41875.K8EZN7"/>
<keyword evidence="1" id="KW-0732">Signal</keyword>
<dbReference type="PANTHER" id="PTHR42912:SF80">
    <property type="entry name" value="METHYLTRANSFERASE DOMAIN-CONTAINING PROTEIN"/>
    <property type="match status" value="1"/>
</dbReference>
<dbReference type="AlphaFoldDB" id="K8EZN7"/>
<dbReference type="Gene3D" id="3.40.50.150">
    <property type="entry name" value="Vaccinia Virus protein VP39"/>
    <property type="match status" value="1"/>
</dbReference>
<sequence length="275" mass="30745">MSFIRLFLTTGLATATASVGLCVGYGVALGPPSGNCCCSRRDESTKKKTPSKASSVETYDKLAKTFDDELNFHEFFTGIDFLRTRLVRRAKKGDVLEAACGTGRNLNKYPFGEKMLKRVVLTDASGAMVKETREKIFLHSRVGNDGTTEIKAEVDDATRMKQKSNSFDYVVMTFGLCSTANPGKVVKELARVTKPNGEILMLEHGRPPEGSVHDYWLSNILDAHVDMHEKKWGCAWNKDIEKIVRESVGDTCDVVTFDRWHFGTTSYIVLRKREL</sequence>
<dbReference type="InterPro" id="IPR029063">
    <property type="entry name" value="SAM-dependent_MTases_sf"/>
</dbReference>
<evidence type="ECO:0000313" key="3">
    <source>
        <dbReference type="EMBL" id="CCO17950.1"/>
    </source>
</evidence>
<dbReference type="Proteomes" id="UP000198341">
    <property type="component" value="Chromosome 8"/>
</dbReference>
<gene>
    <name evidence="3" type="ORF">Bathy08g02840</name>
</gene>
<reference evidence="3 4" key="1">
    <citation type="submission" date="2011-10" db="EMBL/GenBank/DDBJ databases">
        <authorList>
            <person name="Genoscope - CEA"/>
        </authorList>
    </citation>
    <scope>NUCLEOTIDE SEQUENCE [LARGE SCALE GENOMIC DNA]</scope>
    <source>
        <strain evidence="3 4">RCC 1105</strain>
    </source>
</reference>
<dbReference type="SUPFAM" id="SSF53335">
    <property type="entry name" value="S-adenosyl-L-methionine-dependent methyltransferases"/>
    <property type="match status" value="1"/>
</dbReference>
<organism evidence="3 4">
    <name type="scientific">Bathycoccus prasinos</name>
    <dbReference type="NCBI Taxonomy" id="41875"/>
    <lineage>
        <taxon>Eukaryota</taxon>
        <taxon>Viridiplantae</taxon>
        <taxon>Chlorophyta</taxon>
        <taxon>Mamiellophyceae</taxon>
        <taxon>Mamiellales</taxon>
        <taxon>Bathycoccaceae</taxon>
        <taxon>Bathycoccus</taxon>
    </lineage>
</organism>
<feature type="chain" id="PRO_5003917472" description="Methyltransferase type 11 domain-containing protein" evidence="1">
    <location>
        <begin position="18"/>
        <end position="275"/>
    </location>
</feature>
<evidence type="ECO:0000313" key="4">
    <source>
        <dbReference type="Proteomes" id="UP000198341"/>
    </source>
</evidence>
<dbReference type="EMBL" id="FO082271">
    <property type="protein sequence ID" value="CCO17950.1"/>
    <property type="molecule type" value="Genomic_DNA"/>
</dbReference>
<dbReference type="CDD" id="cd02440">
    <property type="entry name" value="AdoMet_MTases"/>
    <property type="match status" value="1"/>
</dbReference>
<dbReference type="GO" id="GO:0008757">
    <property type="term" value="F:S-adenosylmethionine-dependent methyltransferase activity"/>
    <property type="evidence" value="ECO:0007669"/>
    <property type="project" value="InterPro"/>
</dbReference>
<dbReference type="RefSeq" id="XP_007511829.1">
    <property type="nucleotide sequence ID" value="XM_007511767.1"/>
</dbReference>
<feature type="domain" description="Methyltransferase type 11" evidence="2">
    <location>
        <begin position="96"/>
        <end position="200"/>
    </location>
</feature>
<dbReference type="PANTHER" id="PTHR42912">
    <property type="entry name" value="METHYLTRANSFERASE"/>
    <property type="match status" value="1"/>
</dbReference>
<evidence type="ECO:0000259" key="2">
    <source>
        <dbReference type="Pfam" id="PF08241"/>
    </source>
</evidence>
<name>K8EZN7_9CHLO</name>
<evidence type="ECO:0000256" key="1">
    <source>
        <dbReference type="SAM" id="SignalP"/>
    </source>
</evidence>
<feature type="signal peptide" evidence="1">
    <location>
        <begin position="1"/>
        <end position="17"/>
    </location>
</feature>
<proteinExistence type="predicted"/>